<organism evidence="2">
    <name type="scientific">freshwater metagenome</name>
    <dbReference type="NCBI Taxonomy" id="449393"/>
    <lineage>
        <taxon>unclassified sequences</taxon>
        <taxon>metagenomes</taxon>
        <taxon>ecological metagenomes</taxon>
    </lineage>
</organism>
<dbReference type="InterPro" id="IPR013783">
    <property type="entry name" value="Ig-like_fold"/>
</dbReference>
<accession>A0A6J6NP17</accession>
<dbReference type="InterPro" id="IPR032109">
    <property type="entry name" value="Big_3_5"/>
</dbReference>
<dbReference type="AlphaFoldDB" id="A0A6J6NP17"/>
<reference evidence="2" key="1">
    <citation type="submission" date="2020-05" db="EMBL/GenBank/DDBJ databases">
        <authorList>
            <person name="Chiriac C."/>
            <person name="Salcher M."/>
            <person name="Ghai R."/>
            <person name="Kavagutti S V."/>
        </authorList>
    </citation>
    <scope>NUCLEOTIDE SEQUENCE</scope>
</reference>
<name>A0A6J6NP17_9ZZZZ</name>
<feature type="domain" description="Bacterial Ig-like" evidence="1">
    <location>
        <begin position="443"/>
        <end position="518"/>
    </location>
</feature>
<protein>
    <submittedName>
        <fullName evidence="2">Unannotated protein</fullName>
    </submittedName>
</protein>
<dbReference type="Gene3D" id="2.60.40.2700">
    <property type="match status" value="4"/>
</dbReference>
<proteinExistence type="predicted"/>
<evidence type="ECO:0000259" key="1">
    <source>
        <dbReference type="Pfam" id="PF16640"/>
    </source>
</evidence>
<sequence>MKKYQRALGAAVTVAVVGTGMTLGTASTAQASAPSSSAPAHGSSAAEGDLLGSLLLSPTSLPLISGTPGVDSLLSLTAPLWNLVGVTNSVQWLSNGVPIPGATSMSYLPQLGDAGATLQAVVTGSLLGLVPVQAFSNVLQIPGLGGGGTTGNPLEVLQLGTLLGTGELGSLLQILDPVWSLPGVSMAYQWFSNGVAIPGATGATYIPELSDAGAQIWATITGTLAGVPVVNTVTAALKLPTATTSKQLAATSAATVPTTAQVGKSVSATDPTWDQSGVTNSYQWLRDGAPIATGKAKAYTLTPEDLGHTVSVKVTGTKEGFTSSTVDSNKATVELGDAPAFTTQPSVDGIYGLGQTLTAAPGAWGTGTTPTFTYQWKRNGVAIVGATAATYVVTVADIGSTLAATVTATRAAYKPATFTTSALAVNKVASTTAARMQARKVVLGKRGLVQVTLAATGLTPSGTVEIYEGTKLVKAYDVDGDRLLTLPKMKAGRHQLTAVYTGSTTTAGSTSKVVTLVVKKAKKHR</sequence>
<gene>
    <name evidence="2" type="ORF">UFOPK2579_00238</name>
</gene>
<dbReference type="Gene3D" id="2.60.40.10">
    <property type="entry name" value="Immunoglobulins"/>
    <property type="match status" value="1"/>
</dbReference>
<dbReference type="EMBL" id="CAEZXR010000016">
    <property type="protein sequence ID" value="CAB4688259.1"/>
    <property type="molecule type" value="Genomic_DNA"/>
</dbReference>
<evidence type="ECO:0000313" key="2">
    <source>
        <dbReference type="EMBL" id="CAB4688259.1"/>
    </source>
</evidence>
<dbReference type="Pfam" id="PF16640">
    <property type="entry name" value="Big_3_5"/>
    <property type="match status" value="1"/>
</dbReference>